<dbReference type="AlphaFoldDB" id="A0A2A2LCC4"/>
<feature type="compositionally biased region" description="Basic and acidic residues" evidence="3">
    <location>
        <begin position="342"/>
        <end position="355"/>
    </location>
</feature>
<dbReference type="GO" id="GO:0005739">
    <property type="term" value="C:mitochondrion"/>
    <property type="evidence" value="ECO:0007669"/>
    <property type="project" value="TreeGrafter"/>
</dbReference>
<sequence length="576" mass="59312">MADEFKTTDVEELRSALMSVDDEVMSTQVNSALAKIQTSAAPSSLGNTVDDAPSLQPLTASSKRTSSAAGLGPVVLGGEIPEQVGGEQERQQQAPAGSTASSAAPTSMLTRVQGVKSLFSSSNLDSAAGSIPASFSGLGLPTSDSEAFNPSTTTASTVALAIPLAIASTVSASASAPARFVFSGKQQQAPIDPARLVPVAVMRVMGAAPPGSVAEPTAPTAPVPVPGLSSAKPLSDSTANSIPASPFGPPAASGSEAFNPSTTVASAASSILPFTGFGASSSKTPGIASTVPVSASAPAFFGGEQQQPPAAAVDAASAAVSTLAPSESLTSNPLGGGLQQQEEAHVQEEEAHFQEEEQEQAQDVDASPSRRDRSQCGQSLRSWIRLADERPFLRKKCIAVGSIPDSVDFSQWTAGQQHEMCRASLLSLLAAEEAMSSADGIEDHSSTLVNIGACMADLEHIGATAEQVKKGEIRKISPYFVPRILNNLPAGYVAMKYKMLGDVEGTSTACATGVHCIECELWPLASPQISRSFDNKRSGFILSEGVGLLLMERLEDAQKRRANILAEVLGYGISSL</sequence>
<comment type="caution">
    <text evidence="5">The sequence shown here is derived from an EMBL/GenBank/DDBJ whole genome shotgun (WGS) entry which is preliminary data.</text>
</comment>
<dbReference type="PANTHER" id="PTHR11712">
    <property type="entry name" value="POLYKETIDE SYNTHASE-RELATED"/>
    <property type="match status" value="1"/>
</dbReference>
<dbReference type="STRING" id="2018661.A0A2A2LCC4"/>
<keyword evidence="6" id="KW-1185">Reference proteome</keyword>
<gene>
    <name evidence="5" type="ORF">WR25_22944</name>
</gene>
<dbReference type="Pfam" id="PF00109">
    <property type="entry name" value="ketoacyl-synt"/>
    <property type="match status" value="1"/>
</dbReference>
<dbReference type="GO" id="GO:0006633">
    <property type="term" value="P:fatty acid biosynthetic process"/>
    <property type="evidence" value="ECO:0007669"/>
    <property type="project" value="TreeGrafter"/>
</dbReference>
<name>A0A2A2LCC4_9BILA</name>
<evidence type="ECO:0000256" key="1">
    <source>
        <dbReference type="ARBA" id="ARBA00013191"/>
    </source>
</evidence>
<dbReference type="EC" id="2.3.1.41" evidence="1"/>
<dbReference type="GO" id="GO:0004315">
    <property type="term" value="F:3-oxoacyl-[acyl-carrier-protein] synthase activity"/>
    <property type="evidence" value="ECO:0007669"/>
    <property type="project" value="UniProtKB-EC"/>
</dbReference>
<dbReference type="InterPro" id="IPR016039">
    <property type="entry name" value="Thiolase-like"/>
</dbReference>
<keyword evidence="2" id="KW-0808">Transferase</keyword>
<reference evidence="5 6" key="1">
    <citation type="journal article" date="2017" name="Curr. Biol.">
        <title>Genome architecture and evolution of a unichromosomal asexual nematode.</title>
        <authorList>
            <person name="Fradin H."/>
            <person name="Zegar C."/>
            <person name="Gutwein M."/>
            <person name="Lucas J."/>
            <person name="Kovtun M."/>
            <person name="Corcoran D."/>
            <person name="Baugh L.R."/>
            <person name="Kiontke K."/>
            <person name="Gunsalus K."/>
            <person name="Fitch D.H."/>
            <person name="Piano F."/>
        </authorList>
    </citation>
    <scope>NUCLEOTIDE SEQUENCE [LARGE SCALE GENOMIC DNA]</scope>
    <source>
        <strain evidence="5">PF1309</strain>
    </source>
</reference>
<dbReference type="InterPro" id="IPR000794">
    <property type="entry name" value="Beta-ketoacyl_synthase"/>
</dbReference>
<feature type="domain" description="Beta-ketoacyl synthase-like N-terminal" evidence="4">
    <location>
        <begin position="410"/>
        <end position="517"/>
    </location>
</feature>
<dbReference type="InterPro" id="IPR014030">
    <property type="entry name" value="Ketoacyl_synth_N"/>
</dbReference>
<dbReference type="Gene3D" id="3.40.47.10">
    <property type="match status" value="2"/>
</dbReference>
<evidence type="ECO:0000313" key="6">
    <source>
        <dbReference type="Proteomes" id="UP000218231"/>
    </source>
</evidence>
<dbReference type="EMBL" id="LIAE01006923">
    <property type="protein sequence ID" value="PAV83784.1"/>
    <property type="molecule type" value="Genomic_DNA"/>
</dbReference>
<dbReference type="PANTHER" id="PTHR11712:SF336">
    <property type="entry name" value="3-OXOACYL-[ACYL-CARRIER-PROTEIN] SYNTHASE, MITOCHONDRIAL"/>
    <property type="match status" value="1"/>
</dbReference>
<feature type="compositionally biased region" description="Polar residues" evidence="3">
    <location>
        <begin position="56"/>
        <end position="68"/>
    </location>
</feature>
<feature type="compositionally biased region" description="Low complexity" evidence="3">
    <location>
        <begin position="82"/>
        <end position="106"/>
    </location>
</feature>
<feature type="region of interest" description="Disordered" evidence="3">
    <location>
        <begin position="324"/>
        <end position="374"/>
    </location>
</feature>
<proteinExistence type="predicted"/>
<organism evidence="5 6">
    <name type="scientific">Diploscapter pachys</name>
    <dbReference type="NCBI Taxonomy" id="2018661"/>
    <lineage>
        <taxon>Eukaryota</taxon>
        <taxon>Metazoa</taxon>
        <taxon>Ecdysozoa</taxon>
        <taxon>Nematoda</taxon>
        <taxon>Chromadorea</taxon>
        <taxon>Rhabditida</taxon>
        <taxon>Rhabditina</taxon>
        <taxon>Rhabditomorpha</taxon>
        <taxon>Rhabditoidea</taxon>
        <taxon>Rhabditidae</taxon>
        <taxon>Diploscapter</taxon>
    </lineage>
</organism>
<feature type="compositionally biased region" description="Low complexity" evidence="3">
    <location>
        <begin position="241"/>
        <end position="257"/>
    </location>
</feature>
<evidence type="ECO:0000256" key="3">
    <source>
        <dbReference type="SAM" id="MobiDB-lite"/>
    </source>
</evidence>
<feature type="region of interest" description="Disordered" evidence="3">
    <location>
        <begin position="39"/>
        <end position="106"/>
    </location>
</feature>
<protein>
    <recommendedName>
        <fullName evidence="1">beta-ketoacyl-[acyl-carrier-protein] synthase I</fullName>
        <ecNumber evidence="1">2.3.1.41</ecNumber>
    </recommendedName>
</protein>
<feature type="region of interest" description="Disordered" evidence="3">
    <location>
        <begin position="209"/>
        <end position="257"/>
    </location>
</feature>
<accession>A0A2A2LCC4</accession>
<evidence type="ECO:0000313" key="5">
    <source>
        <dbReference type="EMBL" id="PAV83784.1"/>
    </source>
</evidence>
<dbReference type="Proteomes" id="UP000218231">
    <property type="component" value="Unassembled WGS sequence"/>
</dbReference>
<evidence type="ECO:0000256" key="2">
    <source>
        <dbReference type="ARBA" id="ARBA00022679"/>
    </source>
</evidence>
<dbReference type="OrthoDB" id="5334845at2759"/>
<evidence type="ECO:0000259" key="4">
    <source>
        <dbReference type="Pfam" id="PF00109"/>
    </source>
</evidence>
<dbReference type="SUPFAM" id="SSF53901">
    <property type="entry name" value="Thiolase-like"/>
    <property type="match status" value="1"/>
</dbReference>